<comment type="function">
    <text evidence="9">Probably involved in the osmoprotection via the biosynthesis of trehalose. Catalyzes the transfer of glucose from UDP-alpha-D-glucose (UDP-Glc) to D-glucose 6-phosphate (Glc-6-P) to form trehalose-6-phosphate. Acts with retention of the anomeric configuration of the UDP-sugar donor.</text>
</comment>
<dbReference type="PANTHER" id="PTHR10788">
    <property type="entry name" value="TREHALOSE-6-PHOSPHATE SYNTHASE"/>
    <property type="match status" value="1"/>
</dbReference>
<protein>
    <recommendedName>
        <fullName evidence="5 9">Trehalose-6-phosphate synthase</fullName>
        <ecNumber evidence="4 9">2.4.1.15</ecNumber>
    </recommendedName>
    <alternativeName>
        <fullName evidence="9">Osmoregulatory trehalose synthesis protein A</fullName>
    </alternativeName>
    <alternativeName>
        <fullName evidence="9">UDP-glucose-glucosephosphate glucosyltransferase</fullName>
    </alternativeName>
</protein>
<comment type="catalytic activity">
    <reaction evidence="8 9">
        <text>D-glucose 6-phosphate + UDP-alpha-D-glucose = alpha,alpha-trehalose 6-phosphate + UDP + H(+)</text>
        <dbReference type="Rhea" id="RHEA:18889"/>
        <dbReference type="ChEBI" id="CHEBI:15378"/>
        <dbReference type="ChEBI" id="CHEBI:58223"/>
        <dbReference type="ChEBI" id="CHEBI:58429"/>
        <dbReference type="ChEBI" id="CHEBI:58885"/>
        <dbReference type="ChEBI" id="CHEBI:61548"/>
        <dbReference type="EC" id="2.4.1.15"/>
    </reaction>
</comment>
<dbReference type="FunFam" id="3.40.50.2000:FF:000024">
    <property type="entry name" value="Trehalose-6-phosphate synthase"/>
    <property type="match status" value="1"/>
</dbReference>
<dbReference type="PANTHER" id="PTHR10788:SF106">
    <property type="entry name" value="BCDNA.GH08860"/>
    <property type="match status" value="1"/>
</dbReference>
<evidence type="ECO:0000256" key="2">
    <source>
        <dbReference type="ARBA" id="ARBA00008799"/>
    </source>
</evidence>
<feature type="compositionally biased region" description="Basic and acidic residues" evidence="10">
    <location>
        <begin position="470"/>
        <end position="486"/>
    </location>
</feature>
<dbReference type="EC" id="2.4.1.15" evidence="4 9"/>
<dbReference type="NCBIfam" id="TIGR02400">
    <property type="entry name" value="trehalose_OtsA"/>
    <property type="match status" value="1"/>
</dbReference>
<dbReference type="Gene3D" id="3.40.50.2000">
    <property type="entry name" value="Glycogen Phosphorylase B"/>
    <property type="match status" value="2"/>
</dbReference>
<proteinExistence type="inferred from homology"/>
<dbReference type="CDD" id="cd03788">
    <property type="entry name" value="GT20_TPS"/>
    <property type="match status" value="1"/>
</dbReference>
<dbReference type="GO" id="GO:0005992">
    <property type="term" value="P:trehalose biosynthetic process"/>
    <property type="evidence" value="ECO:0007669"/>
    <property type="project" value="UniProtKB-UniRule"/>
</dbReference>
<evidence type="ECO:0000313" key="12">
    <source>
        <dbReference type="Proteomes" id="UP000219522"/>
    </source>
</evidence>
<evidence type="ECO:0000256" key="3">
    <source>
        <dbReference type="ARBA" id="ARBA00011881"/>
    </source>
</evidence>
<name>A0A7Z7IAD5_9BURK</name>
<dbReference type="GO" id="GO:0003825">
    <property type="term" value="F:alpha,alpha-trehalose-phosphate synthase (UDP-forming) activity"/>
    <property type="evidence" value="ECO:0007669"/>
    <property type="project" value="UniProtKB-UniRule"/>
</dbReference>
<dbReference type="UniPathway" id="UPA00299"/>
<keyword evidence="6 9" id="KW-0328">Glycosyltransferase</keyword>
<dbReference type="InterPro" id="IPR001830">
    <property type="entry name" value="Glyco_trans_20"/>
</dbReference>
<dbReference type="InterPro" id="IPR012766">
    <property type="entry name" value="Trehalose_OtsA"/>
</dbReference>
<comment type="similarity">
    <text evidence="2 9">Belongs to the glycosyltransferase 20 family.</text>
</comment>
<evidence type="ECO:0000256" key="10">
    <source>
        <dbReference type="SAM" id="MobiDB-lite"/>
    </source>
</evidence>
<dbReference type="RefSeq" id="WP_062634631.1">
    <property type="nucleotide sequence ID" value="NZ_FCOG02000012.1"/>
</dbReference>
<dbReference type="Pfam" id="PF00982">
    <property type="entry name" value="Glyco_transf_20"/>
    <property type="match status" value="1"/>
</dbReference>
<dbReference type="AlphaFoldDB" id="A0A7Z7IAD5"/>
<dbReference type="Proteomes" id="UP000219522">
    <property type="component" value="Unassembled WGS sequence"/>
</dbReference>
<evidence type="ECO:0000256" key="6">
    <source>
        <dbReference type="ARBA" id="ARBA00022676"/>
    </source>
</evidence>
<accession>A0A7Z7IAD5</accession>
<comment type="caution">
    <text evidence="11">The sequence shown here is derived from an EMBL/GenBank/DDBJ whole genome shotgun (WGS) entry which is preliminary data.</text>
</comment>
<dbReference type="SUPFAM" id="SSF53756">
    <property type="entry name" value="UDP-Glycosyltransferase/glycogen phosphorylase"/>
    <property type="match status" value="1"/>
</dbReference>
<keyword evidence="12" id="KW-1185">Reference proteome</keyword>
<reference evidence="11 12" key="1">
    <citation type="submission" date="2017-09" db="EMBL/GenBank/DDBJ databases">
        <authorList>
            <person name="Varghese N."/>
            <person name="Submissions S."/>
        </authorList>
    </citation>
    <scope>NUCLEOTIDE SEQUENCE [LARGE SCALE GENOMIC DNA]</scope>
    <source>
        <strain evidence="11 12">OK806</strain>
    </source>
</reference>
<comment type="pathway">
    <text evidence="1 9">Glycan biosynthesis; trehalose biosynthesis.</text>
</comment>
<organism evidence="11 12">
    <name type="scientific">Caballeronia arationis</name>
    <dbReference type="NCBI Taxonomy" id="1777142"/>
    <lineage>
        <taxon>Bacteria</taxon>
        <taxon>Pseudomonadati</taxon>
        <taxon>Pseudomonadota</taxon>
        <taxon>Betaproteobacteria</taxon>
        <taxon>Burkholderiales</taxon>
        <taxon>Burkholderiaceae</taxon>
        <taxon>Caballeronia</taxon>
    </lineage>
</organism>
<feature type="region of interest" description="Disordered" evidence="10">
    <location>
        <begin position="460"/>
        <end position="497"/>
    </location>
</feature>
<dbReference type="OrthoDB" id="9815690at2"/>
<sequence>MSRLIVVSNRVAPIQEGKPAAGGLAIGVLDALKETGGVWFGWSGEIVGEASAPVIEKRGNVTYATVGLTRRDYDQYYRGFSNATLWPTFHYRNDLSRFDREEYAGYARVNAGLAAKLKALIEPDDIIWVHDYHLLPFAQECRALGIKNPIGFFLHIPFPVPEVMRTVPPHEELIQAMCSYDIVGFQTQADQQSFVDYIERGKFGHATDDGMVQGFGRMLKVGAYPIGIYPDAIAKAAEQFSNRKPVKSLRDALRGRKLIMSVDRLDYSKGLAERFQAFERLLLNAPGWHGRVSLVQIAPPTRSDVQTYQRIRQNLEGEAGRINGRFAQLDWTPIQYLNRKYDRNLLMALFRLSQVGYVTPLRDGMNLVAKEYVASQDPADPGALVLSQFAGAADQLPGALIVNPFDLSQMSEALERALSMPLAERQARHADMMAPLRENNLSVWRDSFLSDLRSVATAASMTQKTVKQVAEAKPEARSEVKPDAKSGAKPRPAKVSG</sequence>
<dbReference type="EMBL" id="OCSU01000002">
    <property type="protein sequence ID" value="SOE82259.1"/>
    <property type="molecule type" value="Genomic_DNA"/>
</dbReference>
<evidence type="ECO:0000256" key="7">
    <source>
        <dbReference type="ARBA" id="ARBA00022679"/>
    </source>
</evidence>
<keyword evidence="7 9" id="KW-0808">Transferase</keyword>
<gene>
    <name evidence="11" type="ORF">SAMN05446927_5576</name>
</gene>
<evidence type="ECO:0000256" key="1">
    <source>
        <dbReference type="ARBA" id="ARBA00005199"/>
    </source>
</evidence>
<comment type="subunit">
    <text evidence="3 9">Homotetramer.</text>
</comment>
<evidence type="ECO:0000313" key="11">
    <source>
        <dbReference type="EMBL" id="SOE82259.1"/>
    </source>
</evidence>
<evidence type="ECO:0000256" key="4">
    <source>
        <dbReference type="ARBA" id="ARBA00012538"/>
    </source>
</evidence>
<evidence type="ECO:0000256" key="8">
    <source>
        <dbReference type="ARBA" id="ARBA00048039"/>
    </source>
</evidence>
<evidence type="ECO:0000256" key="5">
    <source>
        <dbReference type="ARBA" id="ARBA00018539"/>
    </source>
</evidence>
<evidence type="ECO:0000256" key="9">
    <source>
        <dbReference type="RuleBase" id="RU362045"/>
    </source>
</evidence>